<dbReference type="InterPro" id="IPR022893">
    <property type="entry name" value="Shikimate_DH_fam"/>
</dbReference>
<dbReference type="FunFam" id="3.40.50.10860:FF:000006">
    <property type="entry name" value="Shikimate dehydrogenase (NADP(+))"/>
    <property type="match status" value="1"/>
</dbReference>
<dbReference type="NCBIfam" id="TIGR00507">
    <property type="entry name" value="aroE"/>
    <property type="match status" value="1"/>
</dbReference>
<evidence type="ECO:0000259" key="10">
    <source>
        <dbReference type="Pfam" id="PF08501"/>
    </source>
</evidence>
<evidence type="ECO:0000256" key="2">
    <source>
        <dbReference type="ARBA" id="ARBA00012962"/>
    </source>
</evidence>
<feature type="binding site" evidence="8">
    <location>
        <position position="87"/>
    </location>
    <ligand>
        <name>shikimate</name>
        <dbReference type="ChEBI" id="CHEBI:36208"/>
    </ligand>
</feature>
<proteinExistence type="inferred from homology"/>
<evidence type="ECO:0000256" key="7">
    <source>
        <dbReference type="ARBA" id="ARBA00049442"/>
    </source>
</evidence>
<comment type="subunit">
    <text evidence="8">Homodimer.</text>
</comment>
<dbReference type="FunFam" id="3.40.50.720:FF:000104">
    <property type="entry name" value="Shikimate dehydrogenase (NADP(+))"/>
    <property type="match status" value="1"/>
</dbReference>
<feature type="binding site" evidence="8">
    <location>
        <position position="217"/>
    </location>
    <ligand>
        <name>shikimate</name>
        <dbReference type="ChEBI" id="CHEBI:36208"/>
    </ligand>
</feature>
<keyword evidence="4 8" id="KW-0521">NADP</keyword>
<comment type="caution">
    <text evidence="12">The sequence shown here is derived from an EMBL/GenBank/DDBJ whole genome shotgun (WGS) entry which is preliminary data.</text>
</comment>
<evidence type="ECO:0000313" key="12">
    <source>
        <dbReference type="EMBL" id="RJY10527.1"/>
    </source>
</evidence>
<feature type="binding site" evidence="8">
    <location>
        <position position="239"/>
    </location>
    <ligand>
        <name>NADP(+)</name>
        <dbReference type="ChEBI" id="CHEBI:58349"/>
    </ligand>
</feature>
<feature type="binding site" evidence="8">
    <location>
        <begin position="151"/>
        <end position="156"/>
    </location>
    <ligand>
        <name>NADP(+)</name>
        <dbReference type="ChEBI" id="CHEBI:58349"/>
    </ligand>
</feature>
<feature type="domain" description="Shikimate dehydrogenase substrate binding N-terminal" evidence="10">
    <location>
        <begin position="7"/>
        <end position="89"/>
    </location>
</feature>
<feature type="binding site" evidence="8">
    <location>
        <position position="215"/>
    </location>
    <ligand>
        <name>NADP(+)</name>
        <dbReference type="ChEBI" id="CHEBI:58349"/>
    </ligand>
</feature>
<sequence>MSDSYVVIGNPIGHSQSPFIHHQFAQQLSHDIEYSKLLAPTNSFKASVEDFVKKGGRGANVTIPFKEQALEICQVLSEEARAAGAVNTITVSKDGTLKGDNTDGYGLVTDLRLNFGTLQDKRVLILGAGGATRGCLLPLLKEEVRAIVVANRTESKAVAIVNEFNHKKLFSSNFDDLAKEPEFDVIINATAASLNNDIPAIPSEVIHVDIHCYDMVYGSKPTAFLEWCRAKGANKVVDGLGMLVHQAAKSYEIWRNKKPNASDVLLKLRSKLRETQ</sequence>
<dbReference type="InterPro" id="IPR041121">
    <property type="entry name" value="SDH_C"/>
</dbReference>
<comment type="catalytic activity">
    <reaction evidence="7 8">
        <text>shikimate + NADP(+) = 3-dehydroshikimate + NADPH + H(+)</text>
        <dbReference type="Rhea" id="RHEA:17737"/>
        <dbReference type="ChEBI" id="CHEBI:15378"/>
        <dbReference type="ChEBI" id="CHEBI:16630"/>
        <dbReference type="ChEBI" id="CHEBI:36208"/>
        <dbReference type="ChEBI" id="CHEBI:57783"/>
        <dbReference type="ChEBI" id="CHEBI:58349"/>
        <dbReference type="EC" id="1.1.1.25"/>
    </reaction>
</comment>
<feature type="domain" description="Quinate/shikimate 5-dehydrogenase/glutamyl-tRNA reductase" evidence="9">
    <location>
        <begin position="114"/>
        <end position="193"/>
    </location>
</feature>
<feature type="binding site" evidence="8">
    <location>
        <position position="62"/>
    </location>
    <ligand>
        <name>shikimate</name>
        <dbReference type="ChEBI" id="CHEBI:36208"/>
    </ligand>
</feature>
<keyword evidence="5 8" id="KW-0560">Oxidoreductase</keyword>
<feature type="binding site" evidence="8">
    <location>
        <position position="78"/>
    </location>
    <ligand>
        <name>NADP(+)</name>
        <dbReference type="ChEBI" id="CHEBI:58349"/>
    </ligand>
</feature>
<dbReference type="GO" id="GO:0009423">
    <property type="term" value="P:chorismate biosynthetic process"/>
    <property type="evidence" value="ECO:0007669"/>
    <property type="project" value="UniProtKB-UniRule"/>
</dbReference>
<dbReference type="AlphaFoldDB" id="A0A3A6U3L3"/>
<dbReference type="OrthoDB" id="9776868at2"/>
<evidence type="ECO:0000259" key="11">
    <source>
        <dbReference type="Pfam" id="PF18317"/>
    </source>
</evidence>
<feature type="domain" description="SDH C-terminal" evidence="11">
    <location>
        <begin position="239"/>
        <end position="262"/>
    </location>
</feature>
<dbReference type="Proteomes" id="UP000273022">
    <property type="component" value="Unassembled WGS sequence"/>
</dbReference>
<dbReference type="RefSeq" id="WP_121854355.1">
    <property type="nucleotide sequence ID" value="NZ_CP037952.1"/>
</dbReference>
<dbReference type="Gene3D" id="3.40.50.720">
    <property type="entry name" value="NAD(P)-binding Rossmann-like Domain"/>
    <property type="match status" value="1"/>
</dbReference>
<organism evidence="12 13">
    <name type="scientific">Parashewanella spongiae</name>
    <dbReference type="NCBI Taxonomy" id="342950"/>
    <lineage>
        <taxon>Bacteria</taxon>
        <taxon>Pseudomonadati</taxon>
        <taxon>Pseudomonadota</taxon>
        <taxon>Gammaproteobacteria</taxon>
        <taxon>Alteromonadales</taxon>
        <taxon>Shewanellaceae</taxon>
        <taxon>Parashewanella</taxon>
    </lineage>
</organism>
<dbReference type="UniPathway" id="UPA00053">
    <property type="reaction ID" value="UER00087"/>
</dbReference>
<dbReference type="InterPro" id="IPR036291">
    <property type="entry name" value="NAD(P)-bd_dom_sf"/>
</dbReference>
<comment type="function">
    <text evidence="8">Involved in the biosynthesis of the chorismate, which leads to the biosynthesis of aromatic amino acids. Catalyzes the reversible NADPH linked reduction of 3-dehydroshikimate (DHSA) to yield shikimate (SA).</text>
</comment>
<evidence type="ECO:0000313" key="13">
    <source>
        <dbReference type="Proteomes" id="UP000273022"/>
    </source>
</evidence>
<evidence type="ECO:0000259" key="9">
    <source>
        <dbReference type="Pfam" id="PF01488"/>
    </source>
</evidence>
<accession>A0A3A6U3L3</accession>
<keyword evidence="3 8" id="KW-0028">Amino-acid biosynthesis</keyword>
<dbReference type="InterPro" id="IPR046346">
    <property type="entry name" value="Aminoacid_DH-like_N_sf"/>
</dbReference>
<keyword evidence="6 8" id="KW-0057">Aromatic amino acid biosynthesis</keyword>
<feature type="binding site" evidence="8">
    <location>
        <position position="246"/>
    </location>
    <ligand>
        <name>shikimate</name>
        <dbReference type="ChEBI" id="CHEBI:36208"/>
    </ligand>
</feature>
<dbReference type="GO" id="GO:0009073">
    <property type="term" value="P:aromatic amino acid family biosynthetic process"/>
    <property type="evidence" value="ECO:0007669"/>
    <property type="project" value="UniProtKB-KW"/>
</dbReference>
<feature type="binding site" evidence="8">
    <location>
        <begin position="127"/>
        <end position="131"/>
    </location>
    <ligand>
        <name>NADP(+)</name>
        <dbReference type="ChEBI" id="CHEBI:58349"/>
    </ligand>
</feature>
<evidence type="ECO:0000256" key="8">
    <source>
        <dbReference type="HAMAP-Rule" id="MF_00222"/>
    </source>
</evidence>
<dbReference type="EMBL" id="QYYH01000102">
    <property type="protein sequence ID" value="RJY10527.1"/>
    <property type="molecule type" value="Genomic_DNA"/>
</dbReference>
<dbReference type="Pfam" id="PF01488">
    <property type="entry name" value="Shikimate_DH"/>
    <property type="match status" value="1"/>
</dbReference>
<dbReference type="PANTHER" id="PTHR21089">
    <property type="entry name" value="SHIKIMATE DEHYDROGENASE"/>
    <property type="match status" value="1"/>
</dbReference>
<dbReference type="Gene3D" id="3.40.50.10860">
    <property type="entry name" value="Leucine Dehydrogenase, chain A, domain 1"/>
    <property type="match status" value="1"/>
</dbReference>
<evidence type="ECO:0000256" key="3">
    <source>
        <dbReference type="ARBA" id="ARBA00022605"/>
    </source>
</evidence>
<dbReference type="PANTHER" id="PTHR21089:SF1">
    <property type="entry name" value="BIFUNCTIONAL 3-DEHYDROQUINATE DEHYDRATASE_SHIKIMATE DEHYDROGENASE, CHLOROPLASTIC"/>
    <property type="match status" value="1"/>
</dbReference>
<evidence type="ECO:0000256" key="1">
    <source>
        <dbReference type="ARBA" id="ARBA00004871"/>
    </source>
</evidence>
<evidence type="ECO:0000256" key="6">
    <source>
        <dbReference type="ARBA" id="ARBA00023141"/>
    </source>
</evidence>
<dbReference type="GO" id="GO:0019632">
    <property type="term" value="P:shikimate metabolic process"/>
    <property type="evidence" value="ECO:0007669"/>
    <property type="project" value="InterPro"/>
</dbReference>
<evidence type="ECO:0000256" key="5">
    <source>
        <dbReference type="ARBA" id="ARBA00023002"/>
    </source>
</evidence>
<dbReference type="GO" id="GO:0050661">
    <property type="term" value="F:NADP binding"/>
    <property type="evidence" value="ECO:0007669"/>
    <property type="project" value="InterPro"/>
</dbReference>
<dbReference type="EC" id="1.1.1.25" evidence="2 8"/>
<dbReference type="GO" id="GO:0004764">
    <property type="term" value="F:shikimate 3-dehydrogenase (NADP+) activity"/>
    <property type="evidence" value="ECO:0007669"/>
    <property type="project" value="UniProtKB-UniRule"/>
</dbReference>
<dbReference type="Pfam" id="PF18317">
    <property type="entry name" value="SDH_C"/>
    <property type="match status" value="1"/>
</dbReference>
<dbReference type="Pfam" id="PF08501">
    <property type="entry name" value="Shikimate_dh_N"/>
    <property type="match status" value="1"/>
</dbReference>
<dbReference type="GO" id="GO:0008652">
    <property type="term" value="P:amino acid biosynthetic process"/>
    <property type="evidence" value="ECO:0007669"/>
    <property type="project" value="UniProtKB-KW"/>
</dbReference>
<dbReference type="InterPro" id="IPR013708">
    <property type="entry name" value="Shikimate_DH-bd_N"/>
</dbReference>
<dbReference type="HAMAP" id="MF_00222">
    <property type="entry name" value="Shikimate_DH_AroE"/>
    <property type="match status" value="1"/>
</dbReference>
<dbReference type="NCBIfam" id="NF001310">
    <property type="entry name" value="PRK00258.1-2"/>
    <property type="match status" value="1"/>
</dbReference>
<dbReference type="InterPro" id="IPR011342">
    <property type="entry name" value="Shikimate_DH"/>
</dbReference>
<comment type="pathway">
    <text evidence="1 8">Metabolic intermediate biosynthesis; chorismate biosynthesis; chorismate from D-erythrose 4-phosphate and phosphoenolpyruvate: step 4/7.</text>
</comment>
<gene>
    <name evidence="8" type="primary">aroE</name>
    <name evidence="12" type="ORF">D5R81_14505</name>
</gene>
<dbReference type="GO" id="GO:0005829">
    <property type="term" value="C:cytosol"/>
    <property type="evidence" value="ECO:0007669"/>
    <property type="project" value="TreeGrafter"/>
</dbReference>
<feature type="binding site" evidence="8">
    <location>
        <begin position="15"/>
        <end position="17"/>
    </location>
    <ligand>
        <name>shikimate</name>
        <dbReference type="ChEBI" id="CHEBI:36208"/>
    </ligand>
</feature>
<name>A0A3A6U3L3_9GAMM</name>
<feature type="active site" description="Proton acceptor" evidence="8">
    <location>
        <position position="66"/>
    </location>
</feature>
<dbReference type="CDD" id="cd01065">
    <property type="entry name" value="NAD_bind_Shikimate_DH"/>
    <property type="match status" value="1"/>
</dbReference>
<reference evidence="12 13" key="1">
    <citation type="submission" date="2018-09" db="EMBL/GenBank/DDBJ databases">
        <title>Phylogeny of the Shewanellaceae, and recommendation for two new genera, Pseudoshewanella and Parashewanella.</title>
        <authorList>
            <person name="Wang G."/>
        </authorList>
    </citation>
    <scope>NUCLEOTIDE SEQUENCE [LARGE SCALE GENOMIC DNA]</scope>
    <source>
        <strain evidence="12 13">KCTC 22492</strain>
    </source>
</reference>
<dbReference type="InterPro" id="IPR006151">
    <property type="entry name" value="Shikm_DH/Glu-tRNA_Rdtase"/>
</dbReference>
<comment type="similarity">
    <text evidence="8">Belongs to the shikimate dehydrogenase family.</text>
</comment>
<protein>
    <recommendedName>
        <fullName evidence="2 8">Shikimate dehydrogenase (NADP(+))</fullName>
        <shortName evidence="8">SDH</shortName>
        <ecNumber evidence="2 8">1.1.1.25</ecNumber>
    </recommendedName>
</protein>
<keyword evidence="13" id="KW-1185">Reference proteome</keyword>
<dbReference type="SUPFAM" id="SSF53223">
    <property type="entry name" value="Aminoacid dehydrogenase-like, N-terminal domain"/>
    <property type="match status" value="1"/>
</dbReference>
<dbReference type="SUPFAM" id="SSF51735">
    <property type="entry name" value="NAD(P)-binding Rossmann-fold domains"/>
    <property type="match status" value="1"/>
</dbReference>
<evidence type="ECO:0000256" key="4">
    <source>
        <dbReference type="ARBA" id="ARBA00022857"/>
    </source>
</evidence>
<feature type="binding site" evidence="8">
    <location>
        <position position="103"/>
    </location>
    <ligand>
        <name>shikimate</name>
        <dbReference type="ChEBI" id="CHEBI:36208"/>
    </ligand>
</feature>